<comment type="caution">
    <text evidence="1">The sequence shown here is derived from an EMBL/GenBank/DDBJ whole genome shotgun (WGS) entry which is preliminary data.</text>
</comment>
<dbReference type="Gene3D" id="1.10.1660.10">
    <property type="match status" value="1"/>
</dbReference>
<protein>
    <submittedName>
        <fullName evidence="1">MerR family DNA-binding transcriptional regulator</fullName>
    </submittedName>
</protein>
<keyword evidence="1" id="KW-0238">DNA-binding</keyword>
<organism evidence="1">
    <name type="scientific">Candidatus Syntropharchaeum butanivorans</name>
    <dbReference type="NCBI Taxonomy" id="1839936"/>
    <lineage>
        <taxon>Archaea</taxon>
        <taxon>Methanobacteriati</taxon>
        <taxon>Methanobacteriota</taxon>
        <taxon>Stenosarchaea group</taxon>
        <taxon>Methanomicrobia</taxon>
        <taxon>Methanosarcinales</taxon>
        <taxon>ANME-2 cluster</taxon>
        <taxon>Candidatus Syntropharchaeum</taxon>
    </lineage>
</organism>
<proteinExistence type="predicted"/>
<gene>
    <name evidence="1" type="ORF">ENI32_03560</name>
</gene>
<sequence length="65" mass="7798">GIITPDAEILDEPFFSGDTIRRLRKIQRIRRDLGVNLIGIEIILNLLDEIEELRREIRYLRRRLI</sequence>
<dbReference type="EMBL" id="DRIE01000061">
    <property type="protein sequence ID" value="HEC56946.1"/>
    <property type="molecule type" value="Genomic_DNA"/>
</dbReference>
<dbReference type="AlphaFoldDB" id="A0A7J2S0D8"/>
<name>A0A7J2S0D8_9EURY</name>
<feature type="non-terminal residue" evidence="1">
    <location>
        <position position="1"/>
    </location>
</feature>
<dbReference type="GO" id="GO:0003677">
    <property type="term" value="F:DNA binding"/>
    <property type="evidence" value="ECO:0007669"/>
    <property type="project" value="UniProtKB-KW"/>
</dbReference>
<dbReference type="Proteomes" id="UP000885936">
    <property type="component" value="Unassembled WGS sequence"/>
</dbReference>
<reference evidence="1" key="1">
    <citation type="journal article" date="2020" name="mSystems">
        <title>Genome- and Community-Level Interaction Insights into Carbon Utilization and Element Cycling Functions of Hydrothermarchaeota in Hydrothermal Sediment.</title>
        <authorList>
            <person name="Zhou Z."/>
            <person name="Liu Y."/>
            <person name="Xu W."/>
            <person name="Pan J."/>
            <person name="Luo Z.H."/>
            <person name="Li M."/>
        </authorList>
    </citation>
    <scope>NUCLEOTIDE SEQUENCE [LARGE SCALE GENOMIC DNA]</scope>
    <source>
        <strain evidence="1">HyVt-386</strain>
    </source>
</reference>
<accession>A0A7J2S0D8</accession>
<evidence type="ECO:0000313" key="1">
    <source>
        <dbReference type="EMBL" id="HEC56946.1"/>
    </source>
</evidence>
<dbReference type="Pfam" id="PF13591">
    <property type="entry name" value="MerR_2"/>
    <property type="match status" value="1"/>
</dbReference>